<evidence type="ECO:0000313" key="4">
    <source>
        <dbReference type="EMBL" id="HJB97481.1"/>
    </source>
</evidence>
<feature type="domain" description="N-acetyltransferase" evidence="3">
    <location>
        <begin position="184"/>
        <end position="343"/>
    </location>
</feature>
<dbReference type="InterPro" id="IPR050832">
    <property type="entry name" value="Bact_Acetyltransf"/>
</dbReference>
<evidence type="ECO:0000313" key="5">
    <source>
        <dbReference type="Proteomes" id="UP000826793"/>
    </source>
</evidence>
<dbReference type="Gene3D" id="3.40.630.30">
    <property type="match status" value="2"/>
</dbReference>
<dbReference type="Pfam" id="PF13508">
    <property type="entry name" value="Acetyltransf_7"/>
    <property type="match status" value="1"/>
</dbReference>
<reference evidence="4" key="2">
    <citation type="submission" date="2021-04" db="EMBL/GenBank/DDBJ databases">
        <authorList>
            <person name="Gilroy R."/>
        </authorList>
    </citation>
    <scope>NUCLEOTIDE SEQUENCE</scope>
    <source>
        <strain evidence="4">CHK185-1770</strain>
    </source>
</reference>
<dbReference type="GO" id="GO:0016747">
    <property type="term" value="F:acyltransferase activity, transferring groups other than amino-acyl groups"/>
    <property type="evidence" value="ECO:0007669"/>
    <property type="project" value="InterPro"/>
</dbReference>
<protein>
    <submittedName>
        <fullName evidence="4">GNAT family N-acetyltransferase</fullName>
    </submittedName>
</protein>
<name>A0A9D2MVS2_9FIRM</name>
<dbReference type="SUPFAM" id="SSF55729">
    <property type="entry name" value="Acyl-CoA N-acyltransferases (Nat)"/>
    <property type="match status" value="2"/>
</dbReference>
<dbReference type="AlphaFoldDB" id="A0A9D2MVS2"/>
<proteinExistence type="predicted"/>
<accession>A0A9D2MVS2</accession>
<dbReference type="InterPro" id="IPR016181">
    <property type="entry name" value="Acyl_CoA_acyltransferase"/>
</dbReference>
<evidence type="ECO:0000256" key="2">
    <source>
        <dbReference type="ARBA" id="ARBA00023315"/>
    </source>
</evidence>
<dbReference type="Proteomes" id="UP000826793">
    <property type="component" value="Unassembled WGS sequence"/>
</dbReference>
<dbReference type="PROSITE" id="PS51186">
    <property type="entry name" value="GNAT"/>
    <property type="match status" value="2"/>
</dbReference>
<gene>
    <name evidence="4" type="ORF">H9710_02750</name>
</gene>
<reference evidence="4" key="1">
    <citation type="journal article" date="2021" name="PeerJ">
        <title>Extensive microbial diversity within the chicken gut microbiome revealed by metagenomics and culture.</title>
        <authorList>
            <person name="Gilroy R."/>
            <person name="Ravi A."/>
            <person name="Getino M."/>
            <person name="Pursley I."/>
            <person name="Horton D.L."/>
            <person name="Alikhan N.F."/>
            <person name="Baker D."/>
            <person name="Gharbi K."/>
            <person name="Hall N."/>
            <person name="Watson M."/>
            <person name="Adriaenssens E.M."/>
            <person name="Foster-Nyarko E."/>
            <person name="Jarju S."/>
            <person name="Secka A."/>
            <person name="Antonio M."/>
            <person name="Oren A."/>
            <person name="Chaudhuri R.R."/>
            <person name="La Ragione R."/>
            <person name="Hildebrand F."/>
            <person name="Pallen M.J."/>
        </authorList>
    </citation>
    <scope>NUCLEOTIDE SEQUENCE</scope>
    <source>
        <strain evidence="4">CHK185-1770</strain>
    </source>
</reference>
<dbReference type="InterPro" id="IPR000182">
    <property type="entry name" value="GNAT_dom"/>
</dbReference>
<dbReference type="CDD" id="cd04301">
    <property type="entry name" value="NAT_SF"/>
    <property type="match status" value="2"/>
</dbReference>
<evidence type="ECO:0000256" key="1">
    <source>
        <dbReference type="ARBA" id="ARBA00022679"/>
    </source>
</evidence>
<keyword evidence="1" id="KW-0808">Transferase</keyword>
<dbReference type="PANTHER" id="PTHR43877:SF2">
    <property type="entry name" value="AMINOALKYLPHOSPHONATE N-ACETYLTRANSFERASE-RELATED"/>
    <property type="match status" value="1"/>
</dbReference>
<keyword evidence="2" id="KW-0012">Acyltransferase</keyword>
<comment type="caution">
    <text evidence="4">The sequence shown here is derived from an EMBL/GenBank/DDBJ whole genome shotgun (WGS) entry which is preliminary data.</text>
</comment>
<dbReference type="EMBL" id="DWXG01000022">
    <property type="protein sequence ID" value="HJB97481.1"/>
    <property type="molecule type" value="Genomic_DNA"/>
</dbReference>
<organism evidence="4 5">
    <name type="scientific">Candidatus Acutalibacter pullicola</name>
    <dbReference type="NCBI Taxonomy" id="2838417"/>
    <lineage>
        <taxon>Bacteria</taxon>
        <taxon>Bacillati</taxon>
        <taxon>Bacillota</taxon>
        <taxon>Clostridia</taxon>
        <taxon>Eubacteriales</taxon>
        <taxon>Acutalibacteraceae</taxon>
        <taxon>Acutalibacter</taxon>
    </lineage>
</organism>
<evidence type="ECO:0000259" key="3">
    <source>
        <dbReference type="PROSITE" id="PS51186"/>
    </source>
</evidence>
<dbReference type="Pfam" id="PF00583">
    <property type="entry name" value="Acetyltransf_1"/>
    <property type="match status" value="1"/>
</dbReference>
<feature type="domain" description="N-acetyltransferase" evidence="3">
    <location>
        <begin position="16"/>
        <end position="182"/>
    </location>
</feature>
<dbReference type="PANTHER" id="PTHR43877">
    <property type="entry name" value="AMINOALKYLPHOSPHONATE N-ACETYLTRANSFERASE-RELATED-RELATED"/>
    <property type="match status" value="1"/>
</dbReference>
<sequence>MKFAPQTHILQDGRTLLLREAEGADAPQVLSYLNRVGGESDNLLFGKDGFPLPVEREAAFLERQRKEERSIMLAGFVGEELVSIASCDALTARERVSHRASLSVTVRKEFWGLGIGRKAMEALIAFARQAGLEVLQLEVRADNTRAVALYESLGFEKMGLYKNYMKVNGQGIDAWYMNLYLDGPVLFPVKEEDLEACLSVIHSAFATVAEEFSLTRENCPAHTSFLPFERLRQAWEENQPMACFKESGRVIGYVAVAPQEDGSFEVKHLAVLPEYRHRGCGERLMAWAETQARQEGAALLKIGIIEESTVLKAWYQKLGFQETGTHKFPHLPFTVGFMEKAVT</sequence>